<keyword evidence="1" id="KW-0677">Repeat</keyword>
<protein>
    <submittedName>
        <fullName evidence="7">Aste57867_22781 protein</fullName>
    </submittedName>
</protein>
<dbReference type="Proteomes" id="UP000332933">
    <property type="component" value="Unassembled WGS sequence"/>
</dbReference>
<keyword evidence="4" id="KW-0472">Membrane</keyword>
<evidence type="ECO:0000256" key="1">
    <source>
        <dbReference type="ARBA" id="ARBA00022737"/>
    </source>
</evidence>
<name>A0A485LQQ8_9STRA</name>
<evidence type="ECO:0000313" key="6">
    <source>
        <dbReference type="EMBL" id="KAF0685293.1"/>
    </source>
</evidence>
<organism evidence="7 8">
    <name type="scientific">Aphanomyces stellatus</name>
    <dbReference type="NCBI Taxonomy" id="120398"/>
    <lineage>
        <taxon>Eukaryota</taxon>
        <taxon>Sar</taxon>
        <taxon>Stramenopiles</taxon>
        <taxon>Oomycota</taxon>
        <taxon>Saprolegniomycetes</taxon>
        <taxon>Saprolegniales</taxon>
        <taxon>Verrucalvaceae</taxon>
        <taxon>Aphanomyces</taxon>
    </lineage>
</organism>
<dbReference type="AlphaFoldDB" id="A0A485LQQ8"/>
<reference evidence="7 8" key="1">
    <citation type="submission" date="2019-03" db="EMBL/GenBank/DDBJ databases">
        <authorList>
            <person name="Gaulin E."/>
            <person name="Dumas B."/>
        </authorList>
    </citation>
    <scope>NUCLEOTIDE SEQUENCE [LARGE SCALE GENOMIC DNA]</scope>
    <source>
        <strain evidence="7">CBS 568.67</strain>
    </source>
</reference>
<dbReference type="Gene3D" id="3.30.300.320">
    <property type="match status" value="1"/>
</dbReference>
<feature type="transmembrane region" description="Helical" evidence="4">
    <location>
        <begin position="154"/>
        <end position="174"/>
    </location>
</feature>
<evidence type="ECO:0000259" key="5">
    <source>
        <dbReference type="SMART" id="SM00004"/>
    </source>
</evidence>
<evidence type="ECO:0000313" key="7">
    <source>
        <dbReference type="EMBL" id="VFT99434.1"/>
    </source>
</evidence>
<evidence type="ECO:0000256" key="4">
    <source>
        <dbReference type="SAM" id="Phobius"/>
    </source>
</evidence>
<feature type="transmembrane region" description="Helical" evidence="4">
    <location>
        <begin position="43"/>
        <end position="62"/>
    </location>
</feature>
<keyword evidence="8" id="KW-1185">Reference proteome</keyword>
<sequence length="631" mass="70121">MPPRVAVVPVTVAVLPRRMCRSATVSSIQVRHALRRPTRVVALVKHSISGAYFVILCAIYEFSLPQDLRAVQAYAPLAVTCTTATFSLLHFYGLVVTCSPRLRLNLPHSWKRWLTLSSSTEVAMSFQLILFHLLDVSCQSYQAYRMSFYLVNRATSFSFTVVVALNCLVTPWFLLIQHKVARKSLVLLASSLVGFIISTLFPIFVFLIPAVHFNFINRSLRNSPAFVTQSILGSRYALVSSPIDLVTKNIIQASSFLSLRRLVLFVDILESPSSRVTHKSSLSPAILSQHLHLVHRNRPLLAYVACNLVWGIVLIVLSGVSNFHRTPCPDTCLLEIAPWFDTSCQCVTFELNCAMRNISGDTIDAYLRPDQLGQWLFYIDVRRCSVPNGISTNTLAAFQHIYGLLISFSNMTQWPCHEAELSQSLTSIQIRYSNLTAIPEVLASVSPSLVYIRLEGAPIASIPDSIYTAWSNVSSIALNYLSLTQVPVVVASRPVLIYLELRGNFISNITLKWQNQIHMQQPQLKQIDLAANSLHDGPWLLVQTGVLLGLGSNPIASVPSTVTAKMLTSRKVVLDDTPCCATGPAVGCQPKCSRYCDDFMIGNLRCDWVCFTKACQYDGGDCDGFGYLRYP</sequence>
<dbReference type="InterPro" id="IPR000800">
    <property type="entry name" value="Notch_dom"/>
</dbReference>
<accession>A0A485LQQ8</accession>
<dbReference type="Gene3D" id="3.80.10.10">
    <property type="entry name" value="Ribonuclease Inhibitor"/>
    <property type="match status" value="1"/>
</dbReference>
<keyword evidence="2" id="KW-1015">Disulfide bond</keyword>
<reference evidence="6" key="2">
    <citation type="submission" date="2019-06" db="EMBL/GenBank/DDBJ databases">
        <title>Genomics analysis of Aphanomyces spp. identifies a new class of oomycete effector associated with host adaptation.</title>
        <authorList>
            <person name="Gaulin E."/>
        </authorList>
    </citation>
    <scope>NUCLEOTIDE SEQUENCE</scope>
    <source>
        <strain evidence="6">CBS 578.67</strain>
    </source>
</reference>
<evidence type="ECO:0000313" key="8">
    <source>
        <dbReference type="Proteomes" id="UP000332933"/>
    </source>
</evidence>
<feature type="domain" description="LNR" evidence="5">
    <location>
        <begin position="581"/>
        <end position="623"/>
    </location>
</feature>
<dbReference type="EMBL" id="VJMH01007197">
    <property type="protein sequence ID" value="KAF0685293.1"/>
    <property type="molecule type" value="Genomic_DNA"/>
</dbReference>
<keyword evidence="4" id="KW-1133">Transmembrane helix</keyword>
<feature type="transmembrane region" description="Helical" evidence="4">
    <location>
        <begin position="74"/>
        <end position="93"/>
    </location>
</feature>
<dbReference type="SUPFAM" id="SSF52058">
    <property type="entry name" value="L domain-like"/>
    <property type="match status" value="1"/>
</dbReference>
<evidence type="ECO:0000256" key="3">
    <source>
        <dbReference type="ARBA" id="ARBA00023180"/>
    </source>
</evidence>
<evidence type="ECO:0000256" key="2">
    <source>
        <dbReference type="ARBA" id="ARBA00023157"/>
    </source>
</evidence>
<feature type="transmembrane region" description="Helical" evidence="4">
    <location>
        <begin position="186"/>
        <end position="211"/>
    </location>
</feature>
<proteinExistence type="predicted"/>
<dbReference type="OrthoDB" id="343807at2759"/>
<keyword evidence="4" id="KW-0812">Transmembrane</keyword>
<feature type="transmembrane region" description="Helical" evidence="4">
    <location>
        <begin position="300"/>
        <end position="320"/>
    </location>
</feature>
<gene>
    <name evidence="7" type="primary">Aste57867_22781</name>
    <name evidence="6" type="ORF">As57867_022711</name>
    <name evidence="7" type="ORF">ASTE57867_22781</name>
</gene>
<dbReference type="InterPro" id="IPR032675">
    <property type="entry name" value="LRR_dom_sf"/>
</dbReference>
<dbReference type="Pfam" id="PF00066">
    <property type="entry name" value="Notch"/>
    <property type="match status" value="1"/>
</dbReference>
<keyword evidence="3" id="KW-0325">Glycoprotein</keyword>
<dbReference type="EMBL" id="CAADRA010007223">
    <property type="protein sequence ID" value="VFT99434.1"/>
    <property type="molecule type" value="Genomic_DNA"/>
</dbReference>
<dbReference type="SMART" id="SM00004">
    <property type="entry name" value="NL"/>
    <property type="match status" value="1"/>
</dbReference>